<keyword evidence="10" id="KW-1185">Reference proteome</keyword>
<dbReference type="InterPro" id="IPR003736">
    <property type="entry name" value="PAAI_dom"/>
</dbReference>
<proteinExistence type="inferred from homology"/>
<evidence type="ECO:0000256" key="3">
    <source>
        <dbReference type="ARBA" id="ARBA00036002"/>
    </source>
</evidence>
<dbReference type="NCBIfam" id="TIGR00369">
    <property type="entry name" value="unchar_dom_1"/>
    <property type="match status" value="1"/>
</dbReference>
<evidence type="ECO:0000256" key="2">
    <source>
        <dbReference type="ARBA" id="ARBA00035880"/>
    </source>
</evidence>
<dbReference type="EC" id="3.1.2.20" evidence="5"/>
<protein>
    <recommendedName>
        <fullName evidence="6">Medium/long-chain acyl-CoA thioesterase YigI</fullName>
        <ecNumber evidence="5">3.1.2.20</ecNumber>
    </recommendedName>
</protein>
<sequence>MTNRLLPDDPEALLRLGRELLAAQSFSTLLGARLDVFRPGYAELSVPLGPQLLQQYGHAHGGVTSYLADNSMSFAGGSLLGPAVATAEFKINYLRPAVGERMVATATVVNAGSRLAVVRCEIGTSDARERTTLCALAQGTIITVAGGEVLVEG</sequence>
<accession>A0A927RQV9</accession>
<evidence type="ECO:0000256" key="4">
    <source>
        <dbReference type="ARBA" id="ARBA00038381"/>
    </source>
</evidence>
<feature type="domain" description="Thioesterase" evidence="8">
    <location>
        <begin position="56"/>
        <end position="126"/>
    </location>
</feature>
<dbReference type="InterPro" id="IPR006683">
    <property type="entry name" value="Thioestr_dom"/>
</dbReference>
<dbReference type="PANTHER" id="PTHR43240:SF20">
    <property type="entry name" value="MEDIUM_LONG-CHAIN ACYL-COA THIOESTERASE YIGI"/>
    <property type="match status" value="1"/>
</dbReference>
<dbReference type="Gene3D" id="3.10.129.10">
    <property type="entry name" value="Hotdog Thioesterase"/>
    <property type="match status" value="1"/>
</dbReference>
<comment type="catalytic activity">
    <reaction evidence="2">
        <text>a fatty acyl-CoA + H2O = a fatty acid + CoA + H(+)</text>
        <dbReference type="Rhea" id="RHEA:16781"/>
        <dbReference type="ChEBI" id="CHEBI:15377"/>
        <dbReference type="ChEBI" id="CHEBI:15378"/>
        <dbReference type="ChEBI" id="CHEBI:28868"/>
        <dbReference type="ChEBI" id="CHEBI:57287"/>
        <dbReference type="ChEBI" id="CHEBI:77636"/>
        <dbReference type="EC" id="3.1.2.20"/>
    </reaction>
</comment>
<reference evidence="9" key="1">
    <citation type="submission" date="2020-10" db="EMBL/GenBank/DDBJ databases">
        <title>Sequencing the genomes of 1000 actinobacteria strains.</title>
        <authorList>
            <person name="Klenk H.-P."/>
        </authorList>
    </citation>
    <scope>NUCLEOTIDE SEQUENCE</scope>
    <source>
        <strain evidence="9">DSM 45354</strain>
    </source>
</reference>
<evidence type="ECO:0000256" key="6">
    <source>
        <dbReference type="ARBA" id="ARBA00040062"/>
    </source>
</evidence>
<organism evidence="9 10">
    <name type="scientific">Actinopolymorpha pittospori</name>
    <dbReference type="NCBI Taxonomy" id="648752"/>
    <lineage>
        <taxon>Bacteria</taxon>
        <taxon>Bacillati</taxon>
        <taxon>Actinomycetota</taxon>
        <taxon>Actinomycetes</taxon>
        <taxon>Propionibacteriales</taxon>
        <taxon>Actinopolymorphaceae</taxon>
        <taxon>Actinopolymorpha</taxon>
    </lineage>
</organism>
<evidence type="ECO:0000313" key="9">
    <source>
        <dbReference type="EMBL" id="MBE1612678.1"/>
    </source>
</evidence>
<name>A0A927RQV9_9ACTN</name>
<dbReference type="AlphaFoldDB" id="A0A927RQV9"/>
<dbReference type="SUPFAM" id="SSF54637">
    <property type="entry name" value="Thioesterase/thiol ester dehydrase-isomerase"/>
    <property type="match status" value="1"/>
</dbReference>
<comment type="catalytic activity">
    <reaction evidence="7">
        <text>a medium-chain fatty acyl-CoA + H2O = a medium-chain fatty acid + CoA + H(+)</text>
        <dbReference type="Rhea" id="RHEA:68184"/>
        <dbReference type="ChEBI" id="CHEBI:15377"/>
        <dbReference type="ChEBI" id="CHEBI:15378"/>
        <dbReference type="ChEBI" id="CHEBI:57287"/>
        <dbReference type="ChEBI" id="CHEBI:59558"/>
        <dbReference type="ChEBI" id="CHEBI:90546"/>
    </reaction>
</comment>
<dbReference type="PANTHER" id="PTHR43240">
    <property type="entry name" value="1,4-DIHYDROXY-2-NAPHTHOYL-COA THIOESTERASE 1"/>
    <property type="match status" value="1"/>
</dbReference>
<gene>
    <name evidence="9" type="ORF">HEB94_009526</name>
</gene>
<dbReference type="RefSeq" id="WP_192755679.1">
    <property type="nucleotide sequence ID" value="NZ_BAABJL010000140.1"/>
</dbReference>
<keyword evidence="1" id="KW-0378">Hydrolase</keyword>
<comment type="caution">
    <text evidence="9">The sequence shown here is derived from an EMBL/GenBank/DDBJ whole genome shotgun (WGS) entry which is preliminary data.</text>
</comment>
<dbReference type="GO" id="GO:0047617">
    <property type="term" value="F:fatty acyl-CoA hydrolase activity"/>
    <property type="evidence" value="ECO:0007669"/>
    <property type="project" value="UniProtKB-EC"/>
</dbReference>
<comment type="similarity">
    <text evidence="4">Belongs to the YigI thioesterase family.</text>
</comment>
<dbReference type="Pfam" id="PF03061">
    <property type="entry name" value="4HBT"/>
    <property type="match status" value="1"/>
</dbReference>
<dbReference type="InterPro" id="IPR029069">
    <property type="entry name" value="HotDog_dom_sf"/>
</dbReference>
<dbReference type="CDD" id="cd03443">
    <property type="entry name" value="PaaI_thioesterase"/>
    <property type="match status" value="1"/>
</dbReference>
<dbReference type="Proteomes" id="UP000638648">
    <property type="component" value="Unassembled WGS sequence"/>
</dbReference>
<evidence type="ECO:0000313" key="10">
    <source>
        <dbReference type="Proteomes" id="UP000638648"/>
    </source>
</evidence>
<evidence type="ECO:0000256" key="7">
    <source>
        <dbReference type="ARBA" id="ARBA00048062"/>
    </source>
</evidence>
<dbReference type="EMBL" id="JADBEM010000001">
    <property type="protein sequence ID" value="MBE1612678.1"/>
    <property type="molecule type" value="Genomic_DNA"/>
</dbReference>
<evidence type="ECO:0000256" key="5">
    <source>
        <dbReference type="ARBA" id="ARBA00038894"/>
    </source>
</evidence>
<evidence type="ECO:0000256" key="1">
    <source>
        <dbReference type="ARBA" id="ARBA00022801"/>
    </source>
</evidence>
<comment type="catalytic activity">
    <reaction evidence="3">
        <text>a long-chain fatty acyl-CoA + H2O = a long-chain fatty acid + CoA + H(+)</text>
        <dbReference type="Rhea" id="RHEA:67680"/>
        <dbReference type="ChEBI" id="CHEBI:15377"/>
        <dbReference type="ChEBI" id="CHEBI:15378"/>
        <dbReference type="ChEBI" id="CHEBI:57287"/>
        <dbReference type="ChEBI" id="CHEBI:57560"/>
        <dbReference type="ChEBI" id="CHEBI:83139"/>
    </reaction>
</comment>
<evidence type="ECO:0000259" key="8">
    <source>
        <dbReference type="Pfam" id="PF03061"/>
    </source>
</evidence>